<evidence type="ECO:0000256" key="1">
    <source>
        <dbReference type="SAM" id="MobiDB-lite"/>
    </source>
</evidence>
<feature type="compositionally biased region" description="Polar residues" evidence="1">
    <location>
        <begin position="304"/>
        <end position="328"/>
    </location>
</feature>
<reference evidence="3" key="1">
    <citation type="journal article" date="2023" name="Mol. Phylogenet. Evol.">
        <title>Genome-scale phylogeny and comparative genomics of the fungal order Sordariales.</title>
        <authorList>
            <person name="Hensen N."/>
            <person name="Bonometti L."/>
            <person name="Westerberg I."/>
            <person name="Brannstrom I.O."/>
            <person name="Guillou S."/>
            <person name="Cros-Aarteil S."/>
            <person name="Calhoun S."/>
            <person name="Haridas S."/>
            <person name="Kuo A."/>
            <person name="Mondo S."/>
            <person name="Pangilinan J."/>
            <person name="Riley R."/>
            <person name="LaButti K."/>
            <person name="Andreopoulos B."/>
            <person name="Lipzen A."/>
            <person name="Chen C."/>
            <person name="Yan M."/>
            <person name="Daum C."/>
            <person name="Ng V."/>
            <person name="Clum A."/>
            <person name="Steindorff A."/>
            <person name="Ohm R.A."/>
            <person name="Martin F."/>
            <person name="Silar P."/>
            <person name="Natvig D.O."/>
            <person name="Lalanne C."/>
            <person name="Gautier V."/>
            <person name="Ament-Velasquez S.L."/>
            <person name="Kruys A."/>
            <person name="Hutchinson M.I."/>
            <person name="Powell A.J."/>
            <person name="Barry K."/>
            <person name="Miller A.N."/>
            <person name="Grigoriev I.V."/>
            <person name="Debuchy R."/>
            <person name="Gladieux P."/>
            <person name="Hiltunen Thoren M."/>
            <person name="Johannesson H."/>
        </authorList>
    </citation>
    <scope>NUCLEOTIDE SEQUENCE</scope>
    <source>
        <strain evidence="3">PSN309</strain>
    </source>
</reference>
<feature type="transmembrane region" description="Helical" evidence="2">
    <location>
        <begin position="207"/>
        <end position="231"/>
    </location>
</feature>
<evidence type="ECO:0000313" key="4">
    <source>
        <dbReference type="Proteomes" id="UP001302126"/>
    </source>
</evidence>
<organism evidence="3 4">
    <name type="scientific">Podospora australis</name>
    <dbReference type="NCBI Taxonomy" id="1536484"/>
    <lineage>
        <taxon>Eukaryota</taxon>
        <taxon>Fungi</taxon>
        <taxon>Dikarya</taxon>
        <taxon>Ascomycota</taxon>
        <taxon>Pezizomycotina</taxon>
        <taxon>Sordariomycetes</taxon>
        <taxon>Sordariomycetidae</taxon>
        <taxon>Sordariales</taxon>
        <taxon>Podosporaceae</taxon>
        <taxon>Podospora</taxon>
    </lineage>
</organism>
<evidence type="ECO:0000256" key="2">
    <source>
        <dbReference type="SAM" id="Phobius"/>
    </source>
</evidence>
<feature type="compositionally biased region" description="Low complexity" evidence="1">
    <location>
        <begin position="192"/>
        <end position="201"/>
    </location>
</feature>
<reference evidence="3" key="2">
    <citation type="submission" date="2023-05" db="EMBL/GenBank/DDBJ databases">
        <authorList>
            <consortium name="Lawrence Berkeley National Laboratory"/>
            <person name="Steindorff A."/>
            <person name="Hensen N."/>
            <person name="Bonometti L."/>
            <person name="Westerberg I."/>
            <person name="Brannstrom I.O."/>
            <person name="Guillou S."/>
            <person name="Cros-Aarteil S."/>
            <person name="Calhoun S."/>
            <person name="Haridas S."/>
            <person name="Kuo A."/>
            <person name="Mondo S."/>
            <person name="Pangilinan J."/>
            <person name="Riley R."/>
            <person name="Labutti K."/>
            <person name="Andreopoulos B."/>
            <person name="Lipzen A."/>
            <person name="Chen C."/>
            <person name="Yanf M."/>
            <person name="Daum C."/>
            <person name="Ng V."/>
            <person name="Clum A."/>
            <person name="Ohm R."/>
            <person name="Martin F."/>
            <person name="Silar P."/>
            <person name="Natvig D."/>
            <person name="Lalanne C."/>
            <person name="Gautier V."/>
            <person name="Ament-Velasquez S.L."/>
            <person name="Kruys A."/>
            <person name="Hutchinson M.I."/>
            <person name="Powell A.J."/>
            <person name="Barry K."/>
            <person name="Miller A.N."/>
            <person name="Grigoriev I.V."/>
            <person name="Debuchy R."/>
            <person name="Gladieux P."/>
            <person name="Thoren M.H."/>
            <person name="Johannesson H."/>
        </authorList>
    </citation>
    <scope>NUCLEOTIDE SEQUENCE</scope>
    <source>
        <strain evidence="3">PSN309</strain>
    </source>
</reference>
<sequence>MTVIGPLTTTFTAPASCTTAGVQTQIYNVWNGTESKYVQGPLFPDDSDCFPEGYDAAPTNYYSPGYCPLGYTAACSGLETTSAVTETAIVCCPSHPALTYACGTDSASRTQPALACTTAWDGAEGLIEAFDVRNGTTASSASVATLTAGGVSAYGIQIRFKSGDPNPTALPSRTGSSPSASLQPPVIAPIDTTPSSTGSSSGLSQTALIGIAVGAALGGFIIFTSLCLWCYMRRRRKHPREPSVLPPADRQSQHSSRRVRYHGQDPPPVPPKELSTTPSSLGLSYRAVPPPYELSEDVSPRFSPASSPSKRHLSMSSPSSPRTFTTLGHTRGDSGVMYGVGIEVPVPGRSPPQSPPLSPPAELEADVPSDSSLRIRAASPESGNSGWTDKQARGGVQPMPWI</sequence>
<dbReference type="EMBL" id="MU864367">
    <property type="protein sequence ID" value="KAK4190322.1"/>
    <property type="molecule type" value="Genomic_DNA"/>
</dbReference>
<feature type="region of interest" description="Disordered" evidence="1">
    <location>
        <begin position="238"/>
        <end position="402"/>
    </location>
</feature>
<evidence type="ECO:0000313" key="3">
    <source>
        <dbReference type="EMBL" id="KAK4190322.1"/>
    </source>
</evidence>
<feature type="compositionally biased region" description="Pro residues" evidence="1">
    <location>
        <begin position="348"/>
        <end position="359"/>
    </location>
</feature>
<protein>
    <submittedName>
        <fullName evidence="3">Uncharacterized protein</fullName>
    </submittedName>
</protein>
<dbReference type="Proteomes" id="UP001302126">
    <property type="component" value="Unassembled WGS sequence"/>
</dbReference>
<feature type="region of interest" description="Disordered" evidence="1">
    <location>
        <begin position="165"/>
        <end position="201"/>
    </location>
</feature>
<keyword evidence="2" id="KW-0472">Membrane</keyword>
<keyword evidence="4" id="KW-1185">Reference proteome</keyword>
<gene>
    <name evidence="3" type="ORF">QBC35DRAFT_89227</name>
</gene>
<keyword evidence="2" id="KW-1133">Transmembrane helix</keyword>
<keyword evidence="2" id="KW-0812">Transmembrane</keyword>
<name>A0AAN6X1E3_9PEZI</name>
<comment type="caution">
    <text evidence="3">The sequence shown here is derived from an EMBL/GenBank/DDBJ whole genome shotgun (WGS) entry which is preliminary data.</text>
</comment>
<feature type="compositionally biased region" description="Polar residues" evidence="1">
    <location>
        <begin position="169"/>
        <end position="182"/>
    </location>
</feature>
<dbReference type="AlphaFoldDB" id="A0AAN6X1E3"/>
<accession>A0AAN6X1E3</accession>
<proteinExistence type="predicted"/>